<dbReference type="InterPro" id="IPR058442">
    <property type="entry name" value="DUF8129"/>
</dbReference>
<dbReference type="Pfam" id="PF26450">
    <property type="entry name" value="DUF8129"/>
    <property type="match status" value="1"/>
</dbReference>
<evidence type="ECO:0000259" key="2">
    <source>
        <dbReference type="Pfam" id="PF26450"/>
    </source>
</evidence>
<protein>
    <recommendedName>
        <fullName evidence="2">DUF8129 domain-containing protein</fullName>
    </recommendedName>
</protein>
<dbReference type="OrthoDB" id="5187212at2"/>
<evidence type="ECO:0000313" key="3">
    <source>
        <dbReference type="EMBL" id="PRX45956.1"/>
    </source>
</evidence>
<proteinExistence type="predicted"/>
<reference evidence="3 4" key="1">
    <citation type="submission" date="2018-03" db="EMBL/GenBank/DDBJ databases">
        <title>Genomic Encyclopedia of Type Strains, Phase III (KMG-III): the genomes of soil and plant-associated and newly described type strains.</title>
        <authorList>
            <person name="Whitman W."/>
        </authorList>
    </citation>
    <scope>NUCLEOTIDE SEQUENCE [LARGE SCALE GENOMIC DNA]</scope>
    <source>
        <strain evidence="3 4">CGMCC 4.7125</strain>
    </source>
</reference>
<dbReference type="AlphaFoldDB" id="A0A2T0LR26"/>
<feature type="region of interest" description="Disordered" evidence="1">
    <location>
        <begin position="58"/>
        <end position="120"/>
    </location>
</feature>
<dbReference type="EMBL" id="PVNH01000008">
    <property type="protein sequence ID" value="PRX45956.1"/>
    <property type="molecule type" value="Genomic_DNA"/>
</dbReference>
<dbReference type="RefSeq" id="WP_106180291.1">
    <property type="nucleotide sequence ID" value="NZ_PVNH01000008.1"/>
</dbReference>
<feature type="domain" description="DUF8129" evidence="2">
    <location>
        <begin position="13"/>
        <end position="62"/>
    </location>
</feature>
<keyword evidence="4" id="KW-1185">Reference proteome</keyword>
<accession>A0A2T0LR26</accession>
<sequence length="120" mass="12977">MAETAREELPLADYDHLPVPALRDRIRSLTADEVRQVLDYERAHADRAPVVTTLENRLEQLEQGAEPSPGGDQETRPDQPGPTRHGSPVSPDSAAEPIHPPPKGVAGQPGKPKGNRQVGD</sequence>
<gene>
    <name evidence="3" type="ORF">B0I33_108103</name>
</gene>
<organism evidence="3 4">
    <name type="scientific">Prauserella shujinwangii</name>
    <dbReference type="NCBI Taxonomy" id="1453103"/>
    <lineage>
        <taxon>Bacteria</taxon>
        <taxon>Bacillati</taxon>
        <taxon>Actinomycetota</taxon>
        <taxon>Actinomycetes</taxon>
        <taxon>Pseudonocardiales</taxon>
        <taxon>Pseudonocardiaceae</taxon>
        <taxon>Prauserella</taxon>
    </lineage>
</organism>
<comment type="caution">
    <text evidence="3">The sequence shown here is derived from an EMBL/GenBank/DDBJ whole genome shotgun (WGS) entry which is preliminary data.</text>
</comment>
<evidence type="ECO:0000256" key="1">
    <source>
        <dbReference type="SAM" id="MobiDB-lite"/>
    </source>
</evidence>
<dbReference type="Proteomes" id="UP000238362">
    <property type="component" value="Unassembled WGS sequence"/>
</dbReference>
<evidence type="ECO:0000313" key="4">
    <source>
        <dbReference type="Proteomes" id="UP000238362"/>
    </source>
</evidence>
<name>A0A2T0LR26_9PSEU</name>